<dbReference type="InterPro" id="IPR051719">
    <property type="entry name" value="CASTOR_mTORC1"/>
</dbReference>
<dbReference type="PANTHER" id="PTHR31131">
    <property type="entry name" value="CHROMOSOME 1, WHOLE GENOME SHOTGUN SEQUENCE"/>
    <property type="match status" value="1"/>
</dbReference>
<dbReference type="AlphaFoldDB" id="A0A074XXI8"/>
<dbReference type="Gene3D" id="3.30.2130.10">
    <property type="entry name" value="VC0802-like"/>
    <property type="match status" value="2"/>
</dbReference>
<feature type="compositionally biased region" description="Low complexity" evidence="1">
    <location>
        <begin position="186"/>
        <end position="204"/>
    </location>
</feature>
<name>A0A074XXI8_AURPU</name>
<dbReference type="Pfam" id="PF13840">
    <property type="entry name" value="ACT_7"/>
    <property type="match status" value="1"/>
</dbReference>
<evidence type="ECO:0000313" key="4">
    <source>
        <dbReference type="Proteomes" id="UP000030706"/>
    </source>
</evidence>
<dbReference type="SUPFAM" id="SSF55021">
    <property type="entry name" value="ACT-like"/>
    <property type="match status" value="1"/>
</dbReference>
<dbReference type="GO" id="GO:0006520">
    <property type="term" value="P:amino acid metabolic process"/>
    <property type="evidence" value="ECO:0007669"/>
    <property type="project" value="UniProtKB-ARBA"/>
</dbReference>
<evidence type="ECO:0000313" key="3">
    <source>
        <dbReference type="EMBL" id="KEQ86617.1"/>
    </source>
</evidence>
<reference evidence="3 4" key="1">
    <citation type="journal article" date="2014" name="BMC Genomics">
        <title>Genome sequencing of four Aureobasidium pullulans varieties: biotechnological potential, stress tolerance, and description of new species.</title>
        <authorList>
            <person name="Gostin Ar C."/>
            <person name="Ohm R.A."/>
            <person name="Kogej T."/>
            <person name="Sonjak S."/>
            <person name="Turk M."/>
            <person name="Zajc J."/>
            <person name="Zalar P."/>
            <person name="Grube M."/>
            <person name="Sun H."/>
            <person name="Han J."/>
            <person name="Sharma A."/>
            <person name="Chiniquy J."/>
            <person name="Ngan C.Y."/>
            <person name="Lipzen A."/>
            <person name="Barry K."/>
            <person name="Grigoriev I.V."/>
            <person name="Gunde-Cimerman N."/>
        </authorList>
    </citation>
    <scope>NUCLEOTIDE SEQUENCE [LARGE SCALE GENOMIC DNA]</scope>
    <source>
        <strain evidence="3 4">EXF-150</strain>
    </source>
</reference>
<keyword evidence="4" id="KW-1185">Reference proteome</keyword>
<evidence type="ECO:0000259" key="2">
    <source>
        <dbReference type="Pfam" id="PF13840"/>
    </source>
</evidence>
<dbReference type="HOGENOM" id="CLU_036623_1_0_1"/>
<protein>
    <recommendedName>
        <fullName evidence="2">CASTOR ACT domain-containing protein</fullName>
    </recommendedName>
</protein>
<dbReference type="GO" id="GO:0046394">
    <property type="term" value="P:carboxylic acid biosynthetic process"/>
    <property type="evidence" value="ECO:0007669"/>
    <property type="project" value="UniProtKB-ARBA"/>
</dbReference>
<dbReference type="InterPro" id="IPR027795">
    <property type="entry name" value="CASTOR_ACT_dom"/>
</dbReference>
<dbReference type="InterPro" id="IPR045865">
    <property type="entry name" value="ACT-like_dom_sf"/>
</dbReference>
<dbReference type="Proteomes" id="UP000030706">
    <property type="component" value="Unassembled WGS sequence"/>
</dbReference>
<feature type="region of interest" description="Disordered" evidence="1">
    <location>
        <begin position="182"/>
        <end position="215"/>
    </location>
</feature>
<sequence>MMDHSMVLLNAQVQFLETKLAIVHIPLHLYPHFIQPILRLLTLSDSTDEVDGLPRRKWAYPNAFTNISVTTIECSVVCPRPLVDELFRPLIERLDAKAKQAVIISNDDFVVIQVGGEGMEAGQRVLDLTAPLALAGISIFFITSYYSDFVLVPYNSKSTVISALEERGFAFEPISNGHGANMTNISSPLHSHNRNSSSSSSLDSQPPGTPPPATVAEWQTKTFSTLHRNDILPLVDETLELRTCAGYRSDSNDVHDAIMLGVFRCLLTNPRFMSITLTQTDTVSITLDQQLLSNFPESGEGILLQNDQTYFAIVFDLRKLPEESTGIICGVAGRLLERLGDDGGAGEGAAFNMSYLSTARTGNVIVQEDEVHDALEALLEEEALSVDSLHRMDGIDGMNGH</sequence>
<organism evidence="3 4">
    <name type="scientific">Aureobasidium pullulans EXF-150</name>
    <dbReference type="NCBI Taxonomy" id="1043002"/>
    <lineage>
        <taxon>Eukaryota</taxon>
        <taxon>Fungi</taxon>
        <taxon>Dikarya</taxon>
        <taxon>Ascomycota</taxon>
        <taxon>Pezizomycotina</taxon>
        <taxon>Dothideomycetes</taxon>
        <taxon>Dothideomycetidae</taxon>
        <taxon>Dothideales</taxon>
        <taxon>Saccotheciaceae</taxon>
        <taxon>Aureobasidium</taxon>
    </lineage>
</organism>
<dbReference type="RefSeq" id="XP_029762804.1">
    <property type="nucleotide sequence ID" value="XM_029900332.1"/>
</dbReference>
<gene>
    <name evidence="3" type="ORF">M438DRAFT_269532</name>
</gene>
<accession>A0A074XXI8</accession>
<proteinExistence type="predicted"/>
<feature type="domain" description="CASTOR ACT" evidence="2">
    <location>
        <begin position="105"/>
        <end position="166"/>
    </location>
</feature>
<dbReference type="GeneID" id="40742638"/>
<dbReference type="EMBL" id="KL584978">
    <property type="protein sequence ID" value="KEQ86617.1"/>
    <property type="molecule type" value="Genomic_DNA"/>
</dbReference>
<dbReference type="OrthoDB" id="58529at2759"/>
<dbReference type="PANTHER" id="PTHR31131:SF6">
    <property type="entry name" value="CASTOR ACT DOMAIN-CONTAINING PROTEIN"/>
    <property type="match status" value="1"/>
</dbReference>
<evidence type="ECO:0000256" key="1">
    <source>
        <dbReference type="SAM" id="MobiDB-lite"/>
    </source>
</evidence>